<protein>
    <submittedName>
        <fullName evidence="2">Uncharacterized protein</fullName>
    </submittedName>
</protein>
<keyword evidence="1" id="KW-0812">Transmembrane</keyword>
<evidence type="ECO:0000313" key="3">
    <source>
        <dbReference type="Proteomes" id="UP000281738"/>
    </source>
</evidence>
<keyword evidence="3" id="KW-1185">Reference proteome</keyword>
<organism evidence="2 3">
    <name type="scientific">Nocardioides aurantiacus</name>
    <dbReference type="NCBI Taxonomy" id="86796"/>
    <lineage>
        <taxon>Bacteria</taxon>
        <taxon>Bacillati</taxon>
        <taxon>Actinomycetota</taxon>
        <taxon>Actinomycetes</taxon>
        <taxon>Propionibacteriales</taxon>
        <taxon>Nocardioidaceae</taxon>
        <taxon>Nocardioides</taxon>
    </lineage>
</organism>
<keyword evidence="1" id="KW-0472">Membrane</keyword>
<accession>A0A3N2CXQ1</accession>
<keyword evidence="1" id="KW-1133">Transmembrane helix</keyword>
<dbReference type="EMBL" id="RKHO01000001">
    <property type="protein sequence ID" value="ROR92320.1"/>
    <property type="molecule type" value="Genomic_DNA"/>
</dbReference>
<dbReference type="RefSeq" id="WP_123391955.1">
    <property type="nucleotide sequence ID" value="NZ_RKHO01000001.1"/>
</dbReference>
<comment type="caution">
    <text evidence="2">The sequence shown here is derived from an EMBL/GenBank/DDBJ whole genome shotgun (WGS) entry which is preliminary data.</text>
</comment>
<reference evidence="2 3" key="1">
    <citation type="submission" date="2018-11" db="EMBL/GenBank/DDBJ databases">
        <title>Sequencing the genomes of 1000 actinobacteria strains.</title>
        <authorList>
            <person name="Klenk H.-P."/>
        </authorList>
    </citation>
    <scope>NUCLEOTIDE SEQUENCE [LARGE SCALE GENOMIC DNA]</scope>
    <source>
        <strain evidence="2 3">DSM 12652</strain>
    </source>
</reference>
<gene>
    <name evidence="2" type="ORF">EDD33_3209</name>
</gene>
<name>A0A3N2CXQ1_9ACTN</name>
<dbReference type="OrthoDB" id="3827523at2"/>
<sequence>MTSRRTLFVDRVATLLLSLLLLAGGAAAAYWWSGRSPFGDRLDLAVVRDAVEAAWFPWVAALVGIVLALLGLRWILAHLGRPTVSRLHLSGSGSGGRLDVNAGQVAGAAADALADTIGVRSARGTVVRDRGQLVARLTATIEPDADLGVVARQADLVSAQLREVLDRDDVRCSVELRVAARSRGLVRAH</sequence>
<dbReference type="Proteomes" id="UP000281738">
    <property type="component" value="Unassembled WGS sequence"/>
</dbReference>
<dbReference type="AlphaFoldDB" id="A0A3N2CXQ1"/>
<evidence type="ECO:0000313" key="2">
    <source>
        <dbReference type="EMBL" id="ROR92320.1"/>
    </source>
</evidence>
<proteinExistence type="predicted"/>
<evidence type="ECO:0000256" key="1">
    <source>
        <dbReference type="SAM" id="Phobius"/>
    </source>
</evidence>
<feature type="transmembrane region" description="Helical" evidence="1">
    <location>
        <begin position="55"/>
        <end position="76"/>
    </location>
</feature>